<keyword evidence="2" id="KW-1185">Reference proteome</keyword>
<dbReference type="Proteomes" id="UP000075714">
    <property type="component" value="Unassembled WGS sequence"/>
</dbReference>
<sequence length="74" mass="8261">MLDTFGKKMVLESTYEGNLAAFAKGFNAMLTQTTADRNEVVEANDVRRKVLKALRSIPGFKVIKRCPVPACRSR</sequence>
<protein>
    <submittedName>
        <fullName evidence="1">Uncharacterized protein</fullName>
    </submittedName>
</protein>
<reference evidence="2" key="1">
    <citation type="journal article" date="2016" name="Nat. Commun.">
        <title>The Gonium pectorale genome demonstrates co-option of cell cycle regulation during the evolution of multicellularity.</title>
        <authorList>
            <person name="Hanschen E.R."/>
            <person name="Marriage T.N."/>
            <person name="Ferris P.J."/>
            <person name="Hamaji T."/>
            <person name="Toyoda A."/>
            <person name="Fujiyama A."/>
            <person name="Neme R."/>
            <person name="Noguchi H."/>
            <person name="Minakuchi Y."/>
            <person name="Suzuki M."/>
            <person name="Kawai-Toyooka H."/>
            <person name="Smith D.R."/>
            <person name="Sparks H."/>
            <person name="Anderson J."/>
            <person name="Bakaric R."/>
            <person name="Luria V."/>
            <person name="Karger A."/>
            <person name="Kirschner M.W."/>
            <person name="Durand P.M."/>
            <person name="Michod R.E."/>
            <person name="Nozaki H."/>
            <person name="Olson B.J."/>
        </authorList>
    </citation>
    <scope>NUCLEOTIDE SEQUENCE [LARGE SCALE GENOMIC DNA]</scope>
    <source>
        <strain evidence="2">NIES-2863</strain>
    </source>
</reference>
<comment type="caution">
    <text evidence="1">The sequence shown here is derived from an EMBL/GenBank/DDBJ whole genome shotgun (WGS) entry which is preliminary data.</text>
</comment>
<proteinExistence type="predicted"/>
<dbReference type="AlphaFoldDB" id="A0A150G3V0"/>
<gene>
    <name evidence="1" type="ORF">GPECTOR_67g293</name>
</gene>
<evidence type="ECO:0000313" key="2">
    <source>
        <dbReference type="Proteomes" id="UP000075714"/>
    </source>
</evidence>
<accession>A0A150G3V0</accession>
<dbReference type="EMBL" id="LSYV01000068">
    <property type="protein sequence ID" value="KXZ44453.1"/>
    <property type="molecule type" value="Genomic_DNA"/>
</dbReference>
<name>A0A150G3V0_GONPE</name>
<organism evidence="1 2">
    <name type="scientific">Gonium pectorale</name>
    <name type="common">Green alga</name>
    <dbReference type="NCBI Taxonomy" id="33097"/>
    <lineage>
        <taxon>Eukaryota</taxon>
        <taxon>Viridiplantae</taxon>
        <taxon>Chlorophyta</taxon>
        <taxon>core chlorophytes</taxon>
        <taxon>Chlorophyceae</taxon>
        <taxon>CS clade</taxon>
        <taxon>Chlamydomonadales</taxon>
        <taxon>Volvocaceae</taxon>
        <taxon>Gonium</taxon>
    </lineage>
</organism>
<evidence type="ECO:0000313" key="1">
    <source>
        <dbReference type="EMBL" id="KXZ44453.1"/>
    </source>
</evidence>